<dbReference type="AlphaFoldDB" id="A0AB39XI14"/>
<name>A0AB39XI14_9BRAD</name>
<dbReference type="SUPFAM" id="SSF50800">
    <property type="entry name" value="PK beta-barrel domain-like"/>
    <property type="match status" value="1"/>
</dbReference>
<dbReference type="Gene3D" id="2.40.33.20">
    <property type="entry name" value="PK beta-barrel domain-like"/>
    <property type="match status" value="1"/>
</dbReference>
<evidence type="ECO:0000313" key="2">
    <source>
        <dbReference type="EMBL" id="XDV56845.1"/>
    </source>
</evidence>
<gene>
    <name evidence="2" type="ORF">AB8Z38_30255</name>
</gene>
<dbReference type="EMBL" id="CP165734">
    <property type="protein sequence ID" value="XDV56845.1"/>
    <property type="molecule type" value="Genomic_DNA"/>
</dbReference>
<organism evidence="2">
    <name type="scientific">Bradyrhizobium sp. LLZ17</name>
    <dbReference type="NCBI Taxonomy" id="3239388"/>
    <lineage>
        <taxon>Bacteria</taxon>
        <taxon>Pseudomonadati</taxon>
        <taxon>Pseudomonadota</taxon>
        <taxon>Alphaproteobacteria</taxon>
        <taxon>Hyphomicrobiales</taxon>
        <taxon>Nitrobacteraceae</taxon>
        <taxon>Bradyrhizobium</taxon>
    </lineage>
</organism>
<dbReference type="GO" id="GO:0030151">
    <property type="term" value="F:molybdenum ion binding"/>
    <property type="evidence" value="ECO:0007669"/>
    <property type="project" value="InterPro"/>
</dbReference>
<sequence length="187" mass="19797">MPPAHALAMQGAVVAVAADRGHHFRKPPQDRIVLVEGRGVEGDAHAGAFVQHRYLARRKPRLPNLRQVHLIPSELFSSLLEIGFEVGAGDLGENITAAGLDLERMPLGTLVELGPAAIVELTGLRTPCVLIDRFRAGLKRQVLSWAETGPPFRCGVLGVVRAGGAVAAGDSALVRLPSSSFRALPGL</sequence>
<dbReference type="InterPro" id="IPR052716">
    <property type="entry name" value="MOSC_domain"/>
</dbReference>
<dbReference type="InterPro" id="IPR011037">
    <property type="entry name" value="Pyrv_Knase-like_insert_dom_sf"/>
</dbReference>
<protein>
    <submittedName>
        <fullName evidence="2">MOSC domain-containing protein</fullName>
    </submittedName>
</protein>
<dbReference type="Pfam" id="PF03473">
    <property type="entry name" value="MOSC"/>
    <property type="match status" value="1"/>
</dbReference>
<accession>A0AB39XI14</accession>
<reference evidence="2" key="1">
    <citation type="submission" date="2024-08" db="EMBL/GenBank/DDBJ databases">
        <authorList>
            <person name="Chaddad Z."/>
            <person name="Lamrabet M."/>
            <person name="Bouhnik O."/>
            <person name="Alami S."/>
            <person name="Wipf D."/>
            <person name="Courty P.E."/>
            <person name="Missbah El Idrissi M."/>
        </authorList>
    </citation>
    <scope>NUCLEOTIDE SEQUENCE</scope>
    <source>
        <strain evidence="2">LLZ17</strain>
    </source>
</reference>
<dbReference type="GO" id="GO:0030170">
    <property type="term" value="F:pyridoxal phosphate binding"/>
    <property type="evidence" value="ECO:0007669"/>
    <property type="project" value="InterPro"/>
</dbReference>
<dbReference type="PANTHER" id="PTHR36930">
    <property type="entry name" value="METAL-SULFUR CLUSTER BIOSYNTHESIS PROTEINS YUAD-RELATED"/>
    <property type="match status" value="1"/>
</dbReference>
<dbReference type="GO" id="GO:0003824">
    <property type="term" value="F:catalytic activity"/>
    <property type="evidence" value="ECO:0007669"/>
    <property type="project" value="InterPro"/>
</dbReference>
<feature type="domain" description="MOSC" evidence="1">
    <location>
        <begin position="27"/>
        <end position="175"/>
    </location>
</feature>
<evidence type="ECO:0000259" key="1">
    <source>
        <dbReference type="PROSITE" id="PS51340"/>
    </source>
</evidence>
<dbReference type="PROSITE" id="PS51340">
    <property type="entry name" value="MOSC"/>
    <property type="match status" value="1"/>
</dbReference>
<dbReference type="PANTHER" id="PTHR36930:SF1">
    <property type="entry name" value="MOSC DOMAIN-CONTAINING PROTEIN"/>
    <property type="match status" value="1"/>
</dbReference>
<dbReference type="InterPro" id="IPR005302">
    <property type="entry name" value="MoCF_Sase_C"/>
</dbReference>
<proteinExistence type="predicted"/>
<dbReference type="RefSeq" id="WP_369721293.1">
    <property type="nucleotide sequence ID" value="NZ_CP165734.1"/>
</dbReference>